<dbReference type="Pfam" id="PF03766">
    <property type="entry name" value="Remorin_N"/>
    <property type="match status" value="1"/>
</dbReference>
<feature type="coiled-coil region" evidence="2">
    <location>
        <begin position="130"/>
        <end position="161"/>
    </location>
</feature>
<organism evidence="6 7">
    <name type="scientific">Citrus sinensis</name>
    <name type="common">Sweet orange</name>
    <name type="synonym">Citrus aurantium var. sinensis</name>
    <dbReference type="NCBI Taxonomy" id="2711"/>
    <lineage>
        <taxon>Eukaryota</taxon>
        <taxon>Viridiplantae</taxon>
        <taxon>Streptophyta</taxon>
        <taxon>Embryophyta</taxon>
        <taxon>Tracheophyta</taxon>
        <taxon>Spermatophyta</taxon>
        <taxon>Magnoliopsida</taxon>
        <taxon>eudicotyledons</taxon>
        <taxon>Gunneridae</taxon>
        <taxon>Pentapetalae</taxon>
        <taxon>rosids</taxon>
        <taxon>malvids</taxon>
        <taxon>Sapindales</taxon>
        <taxon>Rutaceae</taxon>
        <taxon>Aurantioideae</taxon>
        <taxon>Citrus</taxon>
    </lineage>
</organism>
<evidence type="ECO:0000313" key="7">
    <source>
        <dbReference type="Proteomes" id="UP000027120"/>
    </source>
</evidence>
<dbReference type="SMR" id="A0A067F951"/>
<dbReference type="PANTHER" id="PTHR31775">
    <property type="entry name" value="OS02G0117200 PROTEIN"/>
    <property type="match status" value="1"/>
</dbReference>
<accession>A0A067F951</accession>
<name>A0A067F951_CITSI</name>
<dbReference type="Pfam" id="PF03763">
    <property type="entry name" value="Remorin_C"/>
    <property type="match status" value="1"/>
</dbReference>
<keyword evidence="7" id="KW-1185">Reference proteome</keyword>
<evidence type="ECO:0000259" key="5">
    <source>
        <dbReference type="Pfam" id="PF03766"/>
    </source>
</evidence>
<evidence type="ECO:0000256" key="3">
    <source>
        <dbReference type="SAM" id="MobiDB-lite"/>
    </source>
</evidence>
<reference evidence="6 7" key="1">
    <citation type="submission" date="2014-04" db="EMBL/GenBank/DDBJ databases">
        <authorList>
            <consortium name="International Citrus Genome Consortium"/>
            <person name="Gmitter F."/>
            <person name="Chen C."/>
            <person name="Farmerie W."/>
            <person name="Harkins T."/>
            <person name="Desany B."/>
            <person name="Mohiuddin M."/>
            <person name="Kodira C."/>
            <person name="Borodovsky M."/>
            <person name="Lomsadze A."/>
            <person name="Burns P."/>
            <person name="Jenkins J."/>
            <person name="Prochnik S."/>
            <person name="Shu S."/>
            <person name="Chapman J."/>
            <person name="Pitluck S."/>
            <person name="Schmutz J."/>
            <person name="Rokhsar D."/>
        </authorList>
    </citation>
    <scope>NUCLEOTIDE SEQUENCE</scope>
</reference>
<evidence type="ECO:0000256" key="1">
    <source>
        <dbReference type="ARBA" id="ARBA00005711"/>
    </source>
</evidence>
<dbReference type="InterPro" id="IPR005518">
    <property type="entry name" value="Remorin_N"/>
</dbReference>
<evidence type="ECO:0000259" key="4">
    <source>
        <dbReference type="Pfam" id="PF03763"/>
    </source>
</evidence>
<evidence type="ECO:0008006" key="8">
    <source>
        <dbReference type="Google" id="ProtNLM"/>
    </source>
</evidence>
<dbReference type="EMBL" id="KK784934">
    <property type="protein sequence ID" value="KDO60012.1"/>
    <property type="molecule type" value="Genomic_DNA"/>
</dbReference>
<comment type="similarity">
    <text evidence="1">Belongs to the remorin family.</text>
</comment>
<dbReference type="Proteomes" id="UP000027120">
    <property type="component" value="Unassembled WGS sequence"/>
</dbReference>
<dbReference type="AlphaFoldDB" id="A0A067F951"/>
<feature type="domain" description="Remorin C-terminal" evidence="4">
    <location>
        <begin position="94"/>
        <end position="200"/>
    </location>
</feature>
<proteinExistence type="inferred from homology"/>
<sequence>MAEEEPKKLETETPTEPPPPPSTEPAAPAAAEPPKDVADDKTVIPSPPAEDKPEESKALAVVDKAPEAEPPAGEKSTEGSVNRDAVLARVETEKRISLIRAWEESEKSQAENNRAHKKLSSIVSWENSRKAAVEAELKKIEEQLEKKKAEYVEKMKNKMALIHKEAEEKRAMIEAKRGEDLLKAEELAAKYRATGSAPKKLLSCFGS</sequence>
<evidence type="ECO:0000313" key="6">
    <source>
        <dbReference type="EMBL" id="KDO60012.1"/>
    </source>
</evidence>
<feature type="compositionally biased region" description="Basic and acidic residues" evidence="3">
    <location>
        <begin position="33"/>
        <end position="42"/>
    </location>
</feature>
<gene>
    <name evidence="6" type="ORF">CISIN_1g028549mg</name>
</gene>
<feature type="region of interest" description="Disordered" evidence="3">
    <location>
        <begin position="1"/>
        <end position="86"/>
    </location>
</feature>
<feature type="domain" description="Remorin N-terminal" evidence="5">
    <location>
        <begin position="35"/>
        <end position="90"/>
    </location>
</feature>
<protein>
    <recommendedName>
        <fullName evidence="8">Remorin C-terminal domain-containing protein</fullName>
    </recommendedName>
</protein>
<dbReference type="STRING" id="2711.A0A067F951"/>
<evidence type="ECO:0000256" key="2">
    <source>
        <dbReference type="SAM" id="Coils"/>
    </source>
</evidence>
<dbReference type="InterPro" id="IPR005516">
    <property type="entry name" value="Remorin_C"/>
</dbReference>
<feature type="compositionally biased region" description="Basic and acidic residues" evidence="3">
    <location>
        <begin position="1"/>
        <end position="11"/>
    </location>
</feature>
<dbReference type="PANTHER" id="PTHR31775:SF5">
    <property type="entry name" value="REMORIN 1.4"/>
    <property type="match status" value="1"/>
</dbReference>
<keyword evidence="2" id="KW-0175">Coiled coil</keyword>